<reference evidence="9" key="1">
    <citation type="journal article" date="2019" name="Nat. Commun.">
        <title>Genome-wide association mapping of date palm fruit traits.</title>
        <authorList>
            <person name="Hazzouri K.M."/>
            <person name="Gros-Balthazard M."/>
            <person name="Flowers J.M."/>
            <person name="Copetti D."/>
            <person name="Lemansour A."/>
            <person name="Lebrun M."/>
            <person name="Masmoudi K."/>
            <person name="Ferrand S."/>
            <person name="Dhar M.I."/>
            <person name="Fresquez Z.A."/>
            <person name="Rosas U."/>
            <person name="Zhang J."/>
            <person name="Talag J."/>
            <person name="Lee S."/>
            <person name="Kudrna D."/>
            <person name="Powell R.F."/>
            <person name="Leitch I.J."/>
            <person name="Krueger R.R."/>
            <person name="Wing R.A."/>
            <person name="Amiri K.M.A."/>
            <person name="Purugganan M.D."/>
        </authorList>
    </citation>
    <scope>NUCLEOTIDE SEQUENCE [LARGE SCALE GENOMIC DNA]</scope>
    <source>
        <strain evidence="9">cv. Khalas</strain>
    </source>
</reference>
<evidence type="ECO:0000313" key="9">
    <source>
        <dbReference type="Proteomes" id="UP000228380"/>
    </source>
</evidence>
<evidence type="ECO:0000256" key="8">
    <source>
        <dbReference type="SAM" id="MobiDB-lite"/>
    </source>
</evidence>
<dbReference type="Proteomes" id="UP000228380">
    <property type="component" value="Chromosome 1"/>
</dbReference>
<keyword evidence="9" id="KW-1185">Reference proteome</keyword>
<gene>
    <name evidence="10" type="primary">LOC103721829</name>
</gene>
<dbReference type="PANTHER" id="PTHR14344:SF3">
    <property type="entry name" value="WD REPEAT-CONTAINING PROTEIN 6"/>
    <property type="match status" value="1"/>
</dbReference>
<keyword evidence="3 7" id="KW-0853">WD repeat</keyword>
<organism evidence="9 10">
    <name type="scientific">Phoenix dactylifera</name>
    <name type="common">Date palm</name>
    <dbReference type="NCBI Taxonomy" id="42345"/>
    <lineage>
        <taxon>Eukaryota</taxon>
        <taxon>Viridiplantae</taxon>
        <taxon>Streptophyta</taxon>
        <taxon>Embryophyta</taxon>
        <taxon>Tracheophyta</taxon>
        <taxon>Spermatophyta</taxon>
        <taxon>Magnoliopsida</taxon>
        <taxon>Liliopsida</taxon>
        <taxon>Arecaceae</taxon>
        <taxon>Coryphoideae</taxon>
        <taxon>Phoeniceae</taxon>
        <taxon>Phoenix</taxon>
    </lineage>
</organism>
<dbReference type="PROSITE" id="PS50082">
    <property type="entry name" value="WD_REPEATS_2"/>
    <property type="match status" value="2"/>
</dbReference>
<feature type="repeat" description="WD" evidence="7">
    <location>
        <begin position="1105"/>
        <end position="1119"/>
    </location>
</feature>
<name>A0A8B9A034_PHODC</name>
<evidence type="ECO:0000256" key="4">
    <source>
        <dbReference type="ARBA" id="ARBA00022694"/>
    </source>
</evidence>
<dbReference type="PANTHER" id="PTHR14344">
    <property type="entry name" value="WD REPEAT PROTEIN"/>
    <property type="match status" value="1"/>
</dbReference>
<dbReference type="SUPFAM" id="SSF50978">
    <property type="entry name" value="WD40 repeat-like"/>
    <property type="match status" value="5"/>
</dbReference>
<dbReference type="InterPro" id="IPR001680">
    <property type="entry name" value="WD40_rpt"/>
</dbReference>
<dbReference type="Pfam" id="PF00400">
    <property type="entry name" value="WD40"/>
    <property type="match status" value="3"/>
</dbReference>
<protein>
    <submittedName>
        <fullName evidence="10">Uncharacterized protein LOC103721829 isoform X1</fullName>
    </submittedName>
</protein>
<dbReference type="Gene3D" id="2.130.10.10">
    <property type="entry name" value="YVTN repeat-like/Quinoprotein amine dehydrogenase"/>
    <property type="match status" value="4"/>
</dbReference>
<evidence type="ECO:0000256" key="6">
    <source>
        <dbReference type="ARBA" id="ARBA00038255"/>
    </source>
</evidence>
<sequence>MADGERTSWRLRSGPYLGEISALSFLPLPSCLSSFPLLLAGTGSQLLVYDVESGNLLNSFDVFQGVRVHGISLRFPNPKEESSSPDTACFLIAVYGERRVKLFLLRVDAASSGRVRDGAGVGLKLVFRLPAFDHWVLDACFLKVNFGISHNWIFIGWCLLFDSDSWWQEDSILVLGLSDNSVALWDLSMSNVVSRVKSSERCLLYSMRMWGDSMKTLRVASGTIFNEIIIWKLIPRAPLPLSKSAKESYNPSVSGTKSWPHDQQYMALHLSRLTGHEGSIFRITWSADGSKLVSVSDDRSARVWILSDQRQDFGDLGEIPGYHVAASLTLFGHSARIWDCYISDSIVITAGEDCTCRVWGMDGNQLMMFREHIGRGIWRCEYDPSSSLLVTAGFDSAIKVHQLHFFSYGEAAEQNVVSNEPKDQKEIFQICAPKVSKHLGLMDSKSEYVRCLQFTRENILYVATNNGFLHCAELCSPWNVRWTELAQVSGYAPIICMDIMVMNSSEHSLDIVAVGDGKGNVTVIRLINDDSTPRMALSFTWSAEKERQLLAVYWCKSLGCSHLFTADPRGTLKLWKIKDALLSDAHDTIADPKVFLIAAYTSCFGARIMCINASVEEEILICGDKRGNLTVFPLSEGLMASSCSETVEIPVINHFKGAHGISSVTSIYIGTPNLGHVEIHTTGGDGCICNFKYDKNLQELEFIGMKQVKELSTVQSVVTKSNCEEDLALGSYTLGFTSVDFIMWDLTNETKIIQIPCGGWRRPYSYHLGAVPEYQNCFAYLKDHTIHIHRLWLSSVESKLFPQVLHMQSHGREMHSLRFIFPELQSNLKRSRYLWVATGCEDGTVRLTRYTPFDIRSWCESKLLGEHVGGSAVRSLCFIPKIYTFRCETYNGSGKCKRHPSVPRKDDQFLLISVGSKQVLTSWLFRNETPGSELANLNGILAESECMSVPSKRDFSSISFQWLSTHMPPKFSGSQRRVEKLMEIFEKEKSSTIESTPFCRSHSVENRVQEVKSAFIDQTENDWRYLAVTAFLVKHTDSRLTVCFIVAACSDATLMLRALLLPYRLWFDVALLVPQTSPVLALQHVVVAGRSHSKDDSHNRNVYIVISGSTDGSITFWDLTEIVECFMHLLLEIQPQMLIDFQRRPQTGRGSQGGRWWRSMTTQYSKKVMQHASSRIKVGSDVNGPSPDKTANKGLSVQETDAANSETSCRETMGSCHMPERVSNMLASEIHEVRPFYVLNSVHQSGVNCLHISEMKDCFHSRSEGAYCVLSGGDDQAVHCVCFKLEVHLTDLVSKPGDLGKQDGTVQQPLGSNFTRKRSDLSLNNETMLKIVNQDRVASAHSSAVKGIWTDGIWAFSTGLDQRIRCWQIDHCGKLTERAHLIISVPEPETMDAMVCDRNTYQIAVGGRGMQMVEFYASDEED</sequence>
<dbReference type="InterPro" id="IPR051973">
    <property type="entry name" value="tRNA_Anticodon_Mtase-Reg"/>
</dbReference>
<comment type="similarity">
    <text evidence="6">Belongs to the WD repeat WDR6 family.</text>
</comment>
<keyword evidence="4" id="KW-0819">tRNA processing</keyword>
<keyword evidence="2" id="KW-0963">Cytoplasm</keyword>
<evidence type="ECO:0000256" key="5">
    <source>
        <dbReference type="ARBA" id="ARBA00022737"/>
    </source>
</evidence>
<proteinExistence type="inferred from homology"/>
<feature type="region of interest" description="Disordered" evidence="8">
    <location>
        <begin position="1176"/>
        <end position="1205"/>
    </location>
</feature>
<evidence type="ECO:0000256" key="2">
    <source>
        <dbReference type="ARBA" id="ARBA00022490"/>
    </source>
</evidence>
<dbReference type="GO" id="GO:0030488">
    <property type="term" value="P:tRNA methylation"/>
    <property type="evidence" value="ECO:0007669"/>
    <property type="project" value="TreeGrafter"/>
</dbReference>
<dbReference type="RefSeq" id="XP_038979940.1">
    <property type="nucleotide sequence ID" value="XM_039124012.1"/>
</dbReference>
<dbReference type="GeneID" id="103721829"/>
<keyword evidence="5" id="KW-0677">Repeat</keyword>
<evidence type="ECO:0000256" key="7">
    <source>
        <dbReference type="PROSITE-ProRule" id="PRU00221"/>
    </source>
</evidence>
<dbReference type="GO" id="GO:0005737">
    <property type="term" value="C:cytoplasm"/>
    <property type="evidence" value="ECO:0007669"/>
    <property type="project" value="UniProtKB-SubCell"/>
</dbReference>
<dbReference type="PROSITE" id="PS50294">
    <property type="entry name" value="WD_REPEATS_REGION"/>
    <property type="match status" value="1"/>
</dbReference>
<accession>A0A8B9A034</accession>
<dbReference type="SMART" id="SM00320">
    <property type="entry name" value="WD40"/>
    <property type="match status" value="10"/>
</dbReference>
<dbReference type="InterPro" id="IPR036322">
    <property type="entry name" value="WD40_repeat_dom_sf"/>
</dbReference>
<feature type="compositionally biased region" description="Polar residues" evidence="8">
    <location>
        <begin position="1193"/>
        <end position="1205"/>
    </location>
</feature>
<dbReference type="OrthoDB" id="5594999at2759"/>
<reference evidence="10" key="2">
    <citation type="submission" date="2025-08" db="UniProtKB">
        <authorList>
            <consortium name="RefSeq"/>
        </authorList>
    </citation>
    <scope>IDENTIFICATION</scope>
    <source>
        <tissue evidence="10">Young leaves</tissue>
    </source>
</reference>
<dbReference type="InterPro" id="IPR015943">
    <property type="entry name" value="WD40/YVTN_repeat-like_dom_sf"/>
</dbReference>
<evidence type="ECO:0000256" key="1">
    <source>
        <dbReference type="ARBA" id="ARBA00004496"/>
    </source>
</evidence>
<evidence type="ECO:0000313" key="10">
    <source>
        <dbReference type="RefSeq" id="XP_038979940.1"/>
    </source>
</evidence>
<evidence type="ECO:0000256" key="3">
    <source>
        <dbReference type="ARBA" id="ARBA00022574"/>
    </source>
</evidence>
<feature type="repeat" description="WD" evidence="7">
    <location>
        <begin position="273"/>
        <end position="304"/>
    </location>
</feature>
<comment type="subcellular location">
    <subcellularLocation>
        <location evidence="1">Cytoplasm</location>
    </subcellularLocation>
</comment>